<dbReference type="SUPFAM" id="SSF51735">
    <property type="entry name" value="NAD(P)-binding Rossmann-fold domains"/>
    <property type="match status" value="1"/>
</dbReference>
<dbReference type="Proteomes" id="UP000832041">
    <property type="component" value="Chromosome"/>
</dbReference>
<dbReference type="PANTHER" id="PTHR44196:SF2">
    <property type="entry name" value="SHORT-CHAIN DEHYDROGENASE-RELATED"/>
    <property type="match status" value="1"/>
</dbReference>
<evidence type="ECO:0000259" key="4">
    <source>
        <dbReference type="SMART" id="SM00822"/>
    </source>
</evidence>
<dbReference type="EMBL" id="CP051627">
    <property type="protein sequence ID" value="UPT22679.1"/>
    <property type="molecule type" value="Genomic_DNA"/>
</dbReference>
<dbReference type="PIRSF" id="PIRSF000126">
    <property type="entry name" value="11-beta-HSD1"/>
    <property type="match status" value="1"/>
</dbReference>
<dbReference type="Gene3D" id="3.40.50.720">
    <property type="entry name" value="NAD(P)-binding Rossmann-like Domain"/>
    <property type="match status" value="1"/>
</dbReference>
<dbReference type="PRINTS" id="PR00081">
    <property type="entry name" value="GDHRDH"/>
</dbReference>
<dbReference type="InterPro" id="IPR020904">
    <property type="entry name" value="Sc_DH/Rdtase_CS"/>
</dbReference>
<feature type="domain" description="Ketoreductase" evidence="4">
    <location>
        <begin position="9"/>
        <end position="209"/>
    </location>
</feature>
<dbReference type="InterPro" id="IPR057326">
    <property type="entry name" value="KR_dom"/>
</dbReference>
<organism evidence="5 6">
    <name type="scientific">Thermobifida alba</name>
    <name type="common">Thermomonospora alba</name>
    <dbReference type="NCBI Taxonomy" id="53522"/>
    <lineage>
        <taxon>Bacteria</taxon>
        <taxon>Bacillati</taxon>
        <taxon>Actinomycetota</taxon>
        <taxon>Actinomycetes</taxon>
        <taxon>Streptosporangiales</taxon>
        <taxon>Nocardiopsidaceae</taxon>
        <taxon>Thermobifida</taxon>
    </lineage>
</organism>
<evidence type="ECO:0000313" key="5">
    <source>
        <dbReference type="EMBL" id="UPT22679.1"/>
    </source>
</evidence>
<name>A0ABY4L5D9_THEAE</name>
<accession>A0ABY4L5D9</accession>
<gene>
    <name evidence="5" type="ORF">FOF52_18425</name>
</gene>
<proteinExistence type="inferred from homology"/>
<reference evidence="5 6" key="1">
    <citation type="submission" date="2020-04" db="EMBL/GenBank/DDBJ databases">
        <title>Thermobifida alba genome sequencing and assembly.</title>
        <authorList>
            <person name="Luzics S."/>
            <person name="Horvath B."/>
            <person name="Nagy I."/>
            <person name="Toth A."/>
            <person name="Nagy I."/>
            <person name="Kukolya J."/>
        </authorList>
    </citation>
    <scope>NUCLEOTIDE SEQUENCE [LARGE SCALE GENOMIC DNA]</scope>
    <source>
        <strain evidence="5 6">DSM 43795</strain>
    </source>
</reference>
<dbReference type="InterPro" id="IPR036291">
    <property type="entry name" value="NAD(P)-bd_dom_sf"/>
</dbReference>
<dbReference type="InterPro" id="IPR002347">
    <property type="entry name" value="SDR_fam"/>
</dbReference>
<dbReference type="SMART" id="SM00822">
    <property type="entry name" value="PKS_KR"/>
    <property type="match status" value="1"/>
</dbReference>
<evidence type="ECO:0000313" key="6">
    <source>
        <dbReference type="Proteomes" id="UP000832041"/>
    </source>
</evidence>
<keyword evidence="6" id="KW-1185">Reference proteome</keyword>
<comment type="similarity">
    <text evidence="1 3">Belongs to the short-chain dehydrogenases/reductases (SDR) family.</text>
</comment>
<dbReference type="Pfam" id="PF00106">
    <property type="entry name" value="adh_short"/>
    <property type="match status" value="1"/>
</dbReference>
<keyword evidence="2" id="KW-0560">Oxidoreductase</keyword>
<sequence length="275" mass="28919">MSDHRAHPRTALITGASAGIGEEYARQLAERGYSLVLVARSADRLTALATDLADRYGVRVQPLPADLTADADLAAVEERLRAAGDTADAPVDLLVNNAGQGHGGTFATQPVEAVDSTIALNIRALTRLARAVLPPQIERAERLRSAGRLRPIGVINVASVAGLLPSSPGGAVYAASKSYVLSFTDTLAVETAGSGVRVTAVVPGYVRTDMTRYVQEMGLPDVAFVPRERVVADSLRAWAAGRARVVPGPQYKAVNALLHALPSGLFNTVAKRIGR</sequence>
<dbReference type="RefSeq" id="WP_248591183.1">
    <property type="nucleotide sequence ID" value="NZ_BAABEB010000011.1"/>
</dbReference>
<evidence type="ECO:0000256" key="2">
    <source>
        <dbReference type="ARBA" id="ARBA00023002"/>
    </source>
</evidence>
<evidence type="ECO:0000256" key="3">
    <source>
        <dbReference type="RuleBase" id="RU000363"/>
    </source>
</evidence>
<dbReference type="PRINTS" id="PR00080">
    <property type="entry name" value="SDRFAMILY"/>
</dbReference>
<evidence type="ECO:0000256" key="1">
    <source>
        <dbReference type="ARBA" id="ARBA00006484"/>
    </source>
</evidence>
<protein>
    <submittedName>
        <fullName evidence="5">SDR family oxidoreductase</fullName>
    </submittedName>
</protein>
<dbReference type="PANTHER" id="PTHR44196">
    <property type="entry name" value="DEHYDROGENASE/REDUCTASE SDR FAMILY MEMBER 7B"/>
    <property type="match status" value="1"/>
</dbReference>
<dbReference type="PROSITE" id="PS00061">
    <property type="entry name" value="ADH_SHORT"/>
    <property type="match status" value="1"/>
</dbReference>